<reference evidence="2 3" key="1">
    <citation type="submission" date="2020-08" db="EMBL/GenBank/DDBJ databases">
        <title>Novel species isolated from subtropical streams in China.</title>
        <authorList>
            <person name="Lu H."/>
        </authorList>
    </citation>
    <scope>NUCLEOTIDE SEQUENCE [LARGE SCALE GENOMIC DNA]</scope>
    <source>
        <strain evidence="2 3">KACC 16656</strain>
    </source>
</reference>
<protein>
    <recommendedName>
        <fullName evidence="4">Lipoprotein</fullName>
    </recommendedName>
</protein>
<name>A0ABR6X1V7_9BURK</name>
<gene>
    <name evidence="2" type="ORF">H8K52_06000</name>
</gene>
<evidence type="ECO:0008006" key="4">
    <source>
        <dbReference type="Google" id="ProtNLM"/>
    </source>
</evidence>
<keyword evidence="3" id="KW-1185">Reference proteome</keyword>
<organism evidence="2 3">
    <name type="scientific">Undibacterium seohonense</name>
    <dbReference type="NCBI Taxonomy" id="1344950"/>
    <lineage>
        <taxon>Bacteria</taxon>
        <taxon>Pseudomonadati</taxon>
        <taxon>Pseudomonadota</taxon>
        <taxon>Betaproteobacteria</taxon>
        <taxon>Burkholderiales</taxon>
        <taxon>Oxalobacteraceae</taxon>
        <taxon>Undibacterium</taxon>
    </lineage>
</organism>
<dbReference type="RefSeq" id="WP_186921978.1">
    <property type="nucleotide sequence ID" value="NZ_JACOFW010000004.1"/>
</dbReference>
<sequence>MKTIYISVVLLFLSACATVKNDDDEFAFLNRAHKLVFSEKVDDKTIFESNLRVTYEQLDKKIALNQFADEPIRIWSHFLRASLGERLLGFDYENARPIDSRLAIQTVKDFDVTASADEQIKKRIGTSVRDLMYLSARISSNFLKDDIQANKNFELCADLGHAGCANVVASGARYGKYGQKIDIEKSVRYHKKVAATGVDFRCAGSFSSASIAQLVYFEGVNTPEGDELFWIQQSIRLANKVRTTINAGTSCYINALENEQYLFQLARGVPANQPSDTHQRPEKQTELADSWAFGKLIIGAMNQSEFDMIVEEEVKAIRRCSNWFNATWLYSLRGDEVSRNKYRSRLLLEDEKECVTYRRYLKKIESQPTKST</sequence>
<keyword evidence="1" id="KW-0732">Signal</keyword>
<comment type="caution">
    <text evidence="2">The sequence shown here is derived from an EMBL/GenBank/DDBJ whole genome shotgun (WGS) entry which is preliminary data.</text>
</comment>
<evidence type="ECO:0000313" key="2">
    <source>
        <dbReference type="EMBL" id="MBC3806897.1"/>
    </source>
</evidence>
<evidence type="ECO:0000313" key="3">
    <source>
        <dbReference type="Proteomes" id="UP000648257"/>
    </source>
</evidence>
<dbReference type="PROSITE" id="PS51257">
    <property type="entry name" value="PROKAR_LIPOPROTEIN"/>
    <property type="match status" value="1"/>
</dbReference>
<dbReference type="EMBL" id="JACOFW010000004">
    <property type="protein sequence ID" value="MBC3806897.1"/>
    <property type="molecule type" value="Genomic_DNA"/>
</dbReference>
<evidence type="ECO:0000256" key="1">
    <source>
        <dbReference type="SAM" id="SignalP"/>
    </source>
</evidence>
<accession>A0ABR6X1V7</accession>
<feature type="chain" id="PRO_5045599296" description="Lipoprotein" evidence="1">
    <location>
        <begin position="18"/>
        <end position="372"/>
    </location>
</feature>
<dbReference type="Proteomes" id="UP000648257">
    <property type="component" value="Unassembled WGS sequence"/>
</dbReference>
<feature type="signal peptide" evidence="1">
    <location>
        <begin position="1"/>
        <end position="17"/>
    </location>
</feature>
<proteinExistence type="predicted"/>